<keyword evidence="5 10" id="KW-0805">Transcription regulation</keyword>
<dbReference type="EMBL" id="OU015567">
    <property type="protein sequence ID" value="CAG5110573.1"/>
    <property type="molecule type" value="Genomic_DNA"/>
</dbReference>
<keyword evidence="9 10" id="KW-0539">Nucleus</keyword>
<evidence type="ECO:0000256" key="6">
    <source>
        <dbReference type="ARBA" id="ARBA00023125"/>
    </source>
</evidence>
<feature type="region of interest" description="Disordered" evidence="11">
    <location>
        <begin position="542"/>
        <end position="565"/>
    </location>
</feature>
<dbReference type="Pfam" id="PF00105">
    <property type="entry name" value="zf-C4"/>
    <property type="match status" value="1"/>
</dbReference>
<keyword evidence="15" id="KW-1185">Reference proteome</keyword>
<organism evidence="14 15">
    <name type="scientific">Oikopleura dioica</name>
    <name type="common">Tunicate</name>
    <dbReference type="NCBI Taxonomy" id="34765"/>
    <lineage>
        <taxon>Eukaryota</taxon>
        <taxon>Metazoa</taxon>
        <taxon>Chordata</taxon>
        <taxon>Tunicata</taxon>
        <taxon>Appendicularia</taxon>
        <taxon>Copelata</taxon>
        <taxon>Oikopleuridae</taxon>
        <taxon>Oikopleura</taxon>
    </lineage>
</organism>
<dbReference type="SUPFAM" id="SSF57716">
    <property type="entry name" value="Glucocorticoid receptor-like (DNA-binding domain)"/>
    <property type="match status" value="1"/>
</dbReference>
<feature type="compositionally biased region" description="Basic and acidic residues" evidence="11">
    <location>
        <begin position="554"/>
        <end position="565"/>
    </location>
</feature>
<dbReference type="SMART" id="SM00430">
    <property type="entry name" value="HOLI"/>
    <property type="match status" value="1"/>
</dbReference>
<dbReference type="Gene3D" id="3.30.50.10">
    <property type="entry name" value="Erythroid Transcription Factor GATA-1, subunit A"/>
    <property type="match status" value="1"/>
</dbReference>
<evidence type="ECO:0000256" key="9">
    <source>
        <dbReference type="ARBA" id="ARBA00023242"/>
    </source>
</evidence>
<evidence type="ECO:0000256" key="3">
    <source>
        <dbReference type="ARBA" id="ARBA00022771"/>
    </source>
</evidence>
<dbReference type="SUPFAM" id="SSF48508">
    <property type="entry name" value="Nuclear receptor ligand-binding domain"/>
    <property type="match status" value="1"/>
</dbReference>
<dbReference type="InterPro" id="IPR044101">
    <property type="entry name" value="NR_DBD_ROR"/>
</dbReference>
<dbReference type="Pfam" id="PF00104">
    <property type="entry name" value="Hormone_recep"/>
    <property type="match status" value="1"/>
</dbReference>
<dbReference type="InterPro" id="IPR013088">
    <property type="entry name" value="Znf_NHR/GATA"/>
</dbReference>
<feature type="domain" description="Nuclear receptor" evidence="12">
    <location>
        <begin position="39"/>
        <end position="114"/>
    </location>
</feature>
<dbReference type="Gene3D" id="1.10.565.10">
    <property type="entry name" value="Retinoid X Receptor"/>
    <property type="match status" value="1"/>
</dbReference>
<dbReference type="Proteomes" id="UP001158576">
    <property type="component" value="Chromosome 2"/>
</dbReference>
<comment type="similarity">
    <text evidence="10">Belongs to the nuclear hormone receptor family.</text>
</comment>
<evidence type="ECO:0000256" key="7">
    <source>
        <dbReference type="ARBA" id="ARBA00023163"/>
    </source>
</evidence>
<dbReference type="PANTHER" id="PTHR45805:SF2">
    <property type="entry name" value="NUCLEAR HORMONE RECEPTOR HR3-RELATED"/>
    <property type="match status" value="1"/>
</dbReference>
<evidence type="ECO:0000313" key="15">
    <source>
        <dbReference type="Proteomes" id="UP001158576"/>
    </source>
</evidence>
<evidence type="ECO:0000256" key="4">
    <source>
        <dbReference type="ARBA" id="ARBA00022833"/>
    </source>
</evidence>
<evidence type="ECO:0000256" key="1">
    <source>
        <dbReference type="ARBA" id="ARBA00004123"/>
    </source>
</evidence>
<keyword evidence="6 10" id="KW-0238">DNA-binding</keyword>
<dbReference type="PROSITE" id="PS00031">
    <property type="entry name" value="NUCLEAR_REC_DBD_1"/>
    <property type="match status" value="1"/>
</dbReference>
<proteinExistence type="inferred from homology"/>
<keyword evidence="7 10" id="KW-0804">Transcription</keyword>
<evidence type="ECO:0000259" key="13">
    <source>
        <dbReference type="PROSITE" id="PS51843"/>
    </source>
</evidence>
<keyword evidence="3 10" id="KW-0863">Zinc-finger</keyword>
<dbReference type="PROSITE" id="PS51030">
    <property type="entry name" value="NUCLEAR_REC_DBD_2"/>
    <property type="match status" value="1"/>
</dbReference>
<feature type="domain" description="NR LBD" evidence="13">
    <location>
        <begin position="211"/>
        <end position="451"/>
    </location>
</feature>
<dbReference type="InterPro" id="IPR001723">
    <property type="entry name" value="Nuclear_hrmn_rcpt"/>
</dbReference>
<accession>A0ABN7T0J5</accession>
<dbReference type="InterPro" id="IPR000536">
    <property type="entry name" value="Nucl_hrmn_rcpt_lig-bd"/>
</dbReference>
<keyword evidence="8 10" id="KW-0675">Receptor</keyword>
<reference evidence="14 15" key="1">
    <citation type="submission" date="2021-04" db="EMBL/GenBank/DDBJ databases">
        <authorList>
            <person name="Bliznina A."/>
        </authorList>
    </citation>
    <scope>NUCLEOTIDE SEQUENCE [LARGE SCALE GENOMIC DNA]</scope>
</reference>
<evidence type="ECO:0000259" key="12">
    <source>
        <dbReference type="PROSITE" id="PS51030"/>
    </source>
</evidence>
<keyword evidence="2 10" id="KW-0479">Metal-binding</keyword>
<dbReference type="PANTHER" id="PTHR45805">
    <property type="entry name" value="NUCLEAR HORMONE RECEPTOR HR3-RELATED"/>
    <property type="match status" value="1"/>
</dbReference>
<feature type="compositionally biased region" description="Polar residues" evidence="11">
    <location>
        <begin position="542"/>
        <end position="553"/>
    </location>
</feature>
<sequence length="594" mass="66038">MQYQQAQRYPQPHSAQGYGPEMSFRENFRSMPAKAHIEIIPCKVCGDRSSGIHYGIITCEGCKGFFRRSQQNNARYNCPRTGNCVVDRTNRNRCQACRLKKCLALGMSRDAVKFGRMSKKQRDQLYMEVVKHQNAEAQQTPMPDYSNVPQLQMPYSASQGSYPAHQAHAHAQMAQAHQMAQLQAYQQAQQLAAAQGRYYPTPTPSYPSQAELDELVKDITAAFASSTEFDRREIYALCQGSVYTDSEIEHYQELAEDEMWGLWANTQVDTLFRCLEFARGIGAFNSLEEADKLNLLRSGALEMILVRMSREINLGNMTAIWNKKFAPAAMFNALGCEKLIASMYDAAANLARLALSDDELALFSAAVLLSSNRRGLVETHKIAEKQTLIIAALRSKLMQRGQNPFPVVQKISEILPEMARINQLHAQQLSSLKLEHPTLELPSIYTELFLLEHASATTIAELTKVTPSATPEAPEDFTPHTIFADLGDLSAQPGSHVTFENLAHLASAYVGGQFELAEITSTGSGNNDSDYSSCNLANSTGIASSDSDSGTQSPERKYSTEDELNIKTDFDTDSTKLFHSLETLCQSINPYTQQ</sequence>
<name>A0ABN7T0J5_OIKDI</name>
<dbReference type="InterPro" id="IPR035500">
    <property type="entry name" value="NHR-like_dom_sf"/>
</dbReference>
<dbReference type="InterPro" id="IPR001628">
    <property type="entry name" value="Znf_hrmn_rcpt"/>
</dbReference>
<feature type="region of interest" description="Disordered" evidence="11">
    <location>
        <begin position="1"/>
        <end position="21"/>
    </location>
</feature>
<evidence type="ECO:0000256" key="8">
    <source>
        <dbReference type="ARBA" id="ARBA00023170"/>
    </source>
</evidence>
<keyword evidence="4 10" id="KW-0862">Zinc</keyword>
<dbReference type="PRINTS" id="PR00047">
    <property type="entry name" value="STROIDFINGER"/>
</dbReference>
<protein>
    <submittedName>
        <fullName evidence="14">Oidioi.mRNA.OKI2018_I69.chr2.g4959.t1.cds</fullName>
    </submittedName>
</protein>
<evidence type="ECO:0000256" key="11">
    <source>
        <dbReference type="SAM" id="MobiDB-lite"/>
    </source>
</evidence>
<evidence type="ECO:0000256" key="5">
    <source>
        <dbReference type="ARBA" id="ARBA00023015"/>
    </source>
</evidence>
<dbReference type="PRINTS" id="PR00398">
    <property type="entry name" value="STRDHORMONER"/>
</dbReference>
<dbReference type="CDD" id="cd06968">
    <property type="entry name" value="NR_DBD_ROR"/>
    <property type="match status" value="1"/>
</dbReference>
<evidence type="ECO:0000256" key="10">
    <source>
        <dbReference type="RuleBase" id="RU004334"/>
    </source>
</evidence>
<gene>
    <name evidence="14" type="ORF">OKIOD_LOCUS13724</name>
</gene>
<comment type="subcellular location">
    <subcellularLocation>
        <location evidence="1 10">Nucleus</location>
    </subcellularLocation>
</comment>
<evidence type="ECO:0000313" key="14">
    <source>
        <dbReference type="EMBL" id="CAG5110573.1"/>
    </source>
</evidence>
<dbReference type="PROSITE" id="PS51843">
    <property type="entry name" value="NR_LBD"/>
    <property type="match status" value="1"/>
</dbReference>
<dbReference type="SMART" id="SM00399">
    <property type="entry name" value="ZnF_C4"/>
    <property type="match status" value="1"/>
</dbReference>
<evidence type="ECO:0000256" key="2">
    <source>
        <dbReference type="ARBA" id="ARBA00022723"/>
    </source>
</evidence>